<keyword evidence="3" id="KW-1185">Reference proteome</keyword>
<reference evidence="3" key="1">
    <citation type="submission" date="2017-06" db="EMBL/GenBank/DDBJ databases">
        <authorList>
            <person name="Varghese N."/>
            <person name="Submissions S."/>
        </authorList>
    </citation>
    <scope>NUCLEOTIDE SEQUENCE [LARGE SCALE GENOMIC DNA]</scope>
    <source>
        <strain evidence="3">DSM 137</strain>
    </source>
</reference>
<organism evidence="2 3">
    <name type="scientific">Rhodoblastus acidophilus</name>
    <name type="common">Rhodopseudomonas acidophila</name>
    <dbReference type="NCBI Taxonomy" id="1074"/>
    <lineage>
        <taxon>Bacteria</taxon>
        <taxon>Pseudomonadati</taxon>
        <taxon>Pseudomonadota</taxon>
        <taxon>Alphaproteobacteria</taxon>
        <taxon>Hyphomicrobiales</taxon>
        <taxon>Rhodoblastaceae</taxon>
        <taxon>Rhodoblastus</taxon>
    </lineage>
</organism>
<name>A0A212S089_RHOAC</name>
<dbReference type="Gene3D" id="3.10.450.50">
    <property type="match status" value="1"/>
</dbReference>
<dbReference type="Pfam" id="PF12680">
    <property type="entry name" value="SnoaL_2"/>
    <property type="match status" value="1"/>
</dbReference>
<dbReference type="EMBL" id="FYDG01000010">
    <property type="protein sequence ID" value="SNB78483.1"/>
    <property type="molecule type" value="Genomic_DNA"/>
</dbReference>
<evidence type="ECO:0000259" key="1">
    <source>
        <dbReference type="Pfam" id="PF12680"/>
    </source>
</evidence>
<dbReference type="SUPFAM" id="SSF54427">
    <property type="entry name" value="NTF2-like"/>
    <property type="match status" value="1"/>
</dbReference>
<dbReference type="InterPro" id="IPR037401">
    <property type="entry name" value="SnoaL-like"/>
</dbReference>
<dbReference type="InterPro" id="IPR032710">
    <property type="entry name" value="NTF2-like_dom_sf"/>
</dbReference>
<protein>
    <submittedName>
        <fullName evidence="2">SnoaL-like domain-containing protein</fullName>
    </submittedName>
</protein>
<dbReference type="Proteomes" id="UP000198418">
    <property type="component" value="Unassembled WGS sequence"/>
</dbReference>
<gene>
    <name evidence="2" type="ORF">SAMN06265338_1104</name>
</gene>
<feature type="domain" description="SnoaL-like" evidence="1">
    <location>
        <begin position="30"/>
        <end position="127"/>
    </location>
</feature>
<dbReference type="AlphaFoldDB" id="A0A212S089"/>
<dbReference type="RefSeq" id="WP_088521666.1">
    <property type="nucleotide sequence ID" value="NZ_FYDG01000010.1"/>
</dbReference>
<dbReference type="OrthoDB" id="7061942at2"/>
<evidence type="ECO:0000313" key="3">
    <source>
        <dbReference type="Proteomes" id="UP000198418"/>
    </source>
</evidence>
<sequence length="144" mass="16351">MNDSDSGAPLVGPARTKQIVSRLMALRPRPKQAIELFAADAQWSLNGDPAKWAFAGHRANRDSILAFLQAFTVEFEQLDLRVLSLVIDDDQACVQYELRVRHRGTRREDVIPGLCFVRLQGERIAEVNELIDSERLFSLRESRC</sequence>
<accession>A0A212S089</accession>
<evidence type="ECO:0000313" key="2">
    <source>
        <dbReference type="EMBL" id="SNB78483.1"/>
    </source>
</evidence>
<proteinExistence type="predicted"/>